<proteinExistence type="predicted"/>
<dbReference type="EMBL" id="CP029752">
    <property type="protein sequence ID" value="QFG76847.1"/>
    <property type="molecule type" value="Genomic_DNA"/>
</dbReference>
<dbReference type="AlphaFoldDB" id="A0A5P6AA71"/>
<sequence length="73" mass="8452">MVPFAINRQNRFVAHQRKQEESSLQSPLARKEIGRPALSLRSASTRCYWSRPWRPALLSDLRFADFSGYQSIA</sequence>
<reference evidence="1" key="1">
    <citation type="submission" date="2018-05" db="EMBL/GenBank/DDBJ databases">
        <title>Bacterial isolates from healthy term breastfed infants carrying antibiotic resistance genes.</title>
        <authorList>
            <person name="Casaburi G."/>
        </authorList>
    </citation>
    <scope>NUCLEOTIDE SEQUENCE [LARGE SCALE GENOMIC DNA]</scope>
    <source>
        <strain evidence="1">7084_4</strain>
    </source>
</reference>
<protein>
    <submittedName>
        <fullName evidence="1">Uncharacterized protein</fullName>
    </submittedName>
</protein>
<name>A0A5P6AA71_RAOPL</name>
<organism evidence="1">
    <name type="scientific">Raoultella planticola</name>
    <name type="common">Klebsiella planticola</name>
    <dbReference type="NCBI Taxonomy" id="575"/>
    <lineage>
        <taxon>Bacteria</taxon>
        <taxon>Pseudomonadati</taxon>
        <taxon>Pseudomonadota</taxon>
        <taxon>Gammaproteobacteria</taxon>
        <taxon>Enterobacterales</taxon>
        <taxon>Enterobacteriaceae</taxon>
        <taxon>Klebsiella/Raoultella group</taxon>
        <taxon>Raoultella</taxon>
    </lineage>
</organism>
<evidence type="ECO:0000313" key="1">
    <source>
        <dbReference type="EMBL" id="QFG76847.1"/>
    </source>
</evidence>
<gene>
    <name evidence="1" type="ORF">DMB90_15945</name>
</gene>
<accession>A0A5P6AA71</accession>